<dbReference type="Gene3D" id="3.90.190.10">
    <property type="entry name" value="Protein tyrosine phosphatase superfamily"/>
    <property type="match status" value="1"/>
</dbReference>
<evidence type="ECO:0000256" key="6">
    <source>
        <dbReference type="PIRSR" id="PIRSR608356-51"/>
    </source>
</evidence>
<protein>
    <recommendedName>
        <fullName evidence="1">protein-tyrosine-phosphatase</fullName>
        <ecNumber evidence="1">3.1.3.48</ecNumber>
    </recommendedName>
</protein>
<keyword evidence="8" id="KW-0732">Signal</keyword>
<feature type="chain" id="PRO_5012148721" description="protein-tyrosine-phosphatase" evidence="8">
    <location>
        <begin position="27"/>
        <end position="652"/>
    </location>
</feature>
<dbReference type="GO" id="GO:0004725">
    <property type="term" value="F:protein tyrosine phosphatase activity"/>
    <property type="evidence" value="ECO:0007669"/>
    <property type="project" value="UniProtKB-EC"/>
</dbReference>
<dbReference type="OrthoDB" id="9993594at2759"/>
<feature type="signal peptide" evidence="8">
    <location>
        <begin position="1"/>
        <end position="26"/>
    </location>
</feature>
<dbReference type="GO" id="GO:0007165">
    <property type="term" value="P:signal transduction"/>
    <property type="evidence" value="ECO:0007669"/>
    <property type="project" value="TreeGrafter"/>
</dbReference>
<comment type="caution">
    <text evidence="11">The sequence shown here is derived from an EMBL/GenBank/DDBJ whole genome shotgun (WGS) entry which is preliminary data.</text>
</comment>
<evidence type="ECO:0000256" key="3">
    <source>
        <dbReference type="ARBA" id="ARBA00022801"/>
    </source>
</evidence>
<evidence type="ECO:0000256" key="5">
    <source>
        <dbReference type="PIRSR" id="PIRSR608356-50"/>
    </source>
</evidence>
<proteinExistence type="predicted"/>
<feature type="active site" description="Phosphocysteine intermediate" evidence="5">
    <location>
        <position position="579"/>
    </location>
</feature>
<dbReference type="SMART" id="SM00404">
    <property type="entry name" value="PTPc_motif"/>
    <property type="match status" value="1"/>
</dbReference>
<dbReference type="PRINTS" id="PR00700">
    <property type="entry name" value="PRTYPHPHTASE"/>
</dbReference>
<dbReference type="PRINTS" id="PR01778">
    <property type="entry name" value="KIMPTPASE"/>
</dbReference>
<dbReference type="GO" id="GO:0005886">
    <property type="term" value="C:plasma membrane"/>
    <property type="evidence" value="ECO:0007669"/>
    <property type="project" value="TreeGrafter"/>
</dbReference>
<feature type="domain" description="Tyrosine specific protein phosphatases" evidence="10">
    <location>
        <begin position="550"/>
        <end position="629"/>
    </location>
</feature>
<keyword evidence="2" id="KW-0597">Phosphoprotein</keyword>
<dbReference type="PROSITE" id="PS50056">
    <property type="entry name" value="TYR_PHOSPHATASE_2"/>
    <property type="match status" value="1"/>
</dbReference>
<dbReference type="FunFam" id="3.90.190.10:FF:000020">
    <property type="entry name" value="Tyrosine-protein phosphatase non-receptor type 5"/>
    <property type="match status" value="1"/>
</dbReference>
<dbReference type="PANTHER" id="PTHR46198:SF4">
    <property type="entry name" value="PROTEIN-TYROSINE-PHOSPHATASE"/>
    <property type="match status" value="1"/>
</dbReference>
<organism evidence="11 12">
    <name type="scientific">Mizuhopecten yessoensis</name>
    <name type="common">Japanese scallop</name>
    <name type="synonym">Patinopecten yessoensis</name>
    <dbReference type="NCBI Taxonomy" id="6573"/>
    <lineage>
        <taxon>Eukaryota</taxon>
        <taxon>Metazoa</taxon>
        <taxon>Spiralia</taxon>
        <taxon>Lophotrochozoa</taxon>
        <taxon>Mollusca</taxon>
        <taxon>Bivalvia</taxon>
        <taxon>Autobranchia</taxon>
        <taxon>Pteriomorphia</taxon>
        <taxon>Pectinida</taxon>
        <taxon>Pectinoidea</taxon>
        <taxon>Pectinidae</taxon>
        <taxon>Mizuhopecten</taxon>
    </lineage>
</organism>
<dbReference type="Pfam" id="PF00102">
    <property type="entry name" value="Y_phosphatase"/>
    <property type="match status" value="1"/>
</dbReference>
<keyword evidence="7" id="KW-0472">Membrane</keyword>
<dbReference type="GO" id="GO:0030054">
    <property type="term" value="C:cell junction"/>
    <property type="evidence" value="ECO:0007669"/>
    <property type="project" value="TreeGrafter"/>
</dbReference>
<feature type="binding site" evidence="6">
    <location>
        <position position="542"/>
    </location>
    <ligand>
        <name>substrate</name>
    </ligand>
</feature>
<dbReference type="SMART" id="SM00194">
    <property type="entry name" value="PTPc"/>
    <property type="match status" value="1"/>
</dbReference>
<feature type="binding site" evidence="6">
    <location>
        <position position="623"/>
    </location>
    <ligand>
        <name>substrate</name>
    </ligand>
</feature>
<evidence type="ECO:0000313" key="12">
    <source>
        <dbReference type="Proteomes" id="UP000242188"/>
    </source>
</evidence>
<dbReference type="InterPro" id="IPR000242">
    <property type="entry name" value="PTP_cat"/>
</dbReference>
<dbReference type="GO" id="GO:0005829">
    <property type="term" value="C:cytosol"/>
    <property type="evidence" value="ECO:0007669"/>
    <property type="project" value="TreeGrafter"/>
</dbReference>
<evidence type="ECO:0000256" key="4">
    <source>
        <dbReference type="ARBA" id="ARBA00022912"/>
    </source>
</evidence>
<keyword evidence="11" id="KW-0675">Receptor</keyword>
<dbReference type="GO" id="GO:0019901">
    <property type="term" value="F:protein kinase binding"/>
    <property type="evidence" value="ECO:0007669"/>
    <property type="project" value="TreeGrafter"/>
</dbReference>
<dbReference type="PROSITE" id="PS50055">
    <property type="entry name" value="TYR_PHOSPHATASE_PTP"/>
    <property type="match status" value="1"/>
</dbReference>
<evidence type="ECO:0000256" key="2">
    <source>
        <dbReference type="ARBA" id="ARBA00022553"/>
    </source>
</evidence>
<sequence length="652" mass="74460">MGPLLITQQLLVVSFVSMLCSTYASSENGAGRSSDVLYIVRQQQLSNNGYDPSSLPVLSHAQGIDKIRVSPFNWLKIGSHQKVPSFKMMKNGWKEEFHERIKRSLAKLKTRPEDKFDMSTTIPAQYIVVVKLNVPVNRTTLLWLRHAFATGLNLPLENVGIYKVKGLEVELFFIKLGHPVNMFRLIDLKTADEIITDDLLQTVQNQVPTLNITSFYPQHDFVIEKYHVKFWMESYFPYVAAACGVYLLLIVSIVVYCCWRKSKKEPLAPKELTKPQQVYYPSIKPDMKDPMMIQPETSPTFVTKGCVTQVQTPPMRVKAKGLLERRGSNASLTIDLNASPEMKRWDGTPPKESTGLEYLLSAGNRLSRRDLRMAVKHSKALYEEFWEIPMNHPEKVYVAGSGMKNRYKTIIPNEHSRVILPDSEWDPLSSYINANYIRGYDGEPHAYVATQGPMSHTIVDFWRMVWAEKAPIIVMITKLKEKGRPKCENYLPEDNSSATFGDIDVKVDRVVARHGYSLRHLLLRSNGEIQHVLHYWYTAWPDHKPPTSPTMLLELIKEVEQRRHHHDGIRTRGPVIVHCSAGIGRTGCFIGISIGIRQLREEHSVDTLGTVCTMRIDRGGMIQTHEQYDFVHQALFEYEKQLEEPIGNAVGD</sequence>
<dbReference type="CDD" id="cd14547">
    <property type="entry name" value="PTPc-KIM"/>
    <property type="match status" value="1"/>
</dbReference>
<feature type="binding site" evidence="6">
    <location>
        <begin position="579"/>
        <end position="585"/>
    </location>
    <ligand>
        <name>substrate</name>
    </ligand>
</feature>
<evidence type="ECO:0000256" key="1">
    <source>
        <dbReference type="ARBA" id="ARBA00013064"/>
    </source>
</evidence>
<keyword evidence="4" id="KW-0904">Protein phosphatase</keyword>
<evidence type="ECO:0000256" key="8">
    <source>
        <dbReference type="SAM" id="SignalP"/>
    </source>
</evidence>
<keyword evidence="7" id="KW-1133">Transmembrane helix</keyword>
<gene>
    <name evidence="11" type="ORF">KP79_PYT18537</name>
</gene>
<dbReference type="AlphaFoldDB" id="A0A210QUF4"/>
<feature type="transmembrane region" description="Helical" evidence="7">
    <location>
        <begin position="235"/>
        <end position="259"/>
    </location>
</feature>
<keyword evidence="3" id="KW-0378">Hydrolase</keyword>
<dbReference type="PROSITE" id="PS00383">
    <property type="entry name" value="TYR_PHOSPHATASE_1"/>
    <property type="match status" value="1"/>
</dbReference>
<dbReference type="Proteomes" id="UP000242188">
    <property type="component" value="Unassembled WGS sequence"/>
</dbReference>
<keyword evidence="7" id="KW-0812">Transmembrane</keyword>
<dbReference type="InterPro" id="IPR008356">
    <property type="entry name" value="Tyr_Pase_KIM-con"/>
</dbReference>
<evidence type="ECO:0000256" key="7">
    <source>
        <dbReference type="SAM" id="Phobius"/>
    </source>
</evidence>
<feature type="domain" description="Tyrosine-protein phosphatase" evidence="9">
    <location>
        <begin position="404"/>
        <end position="638"/>
    </location>
</feature>
<evidence type="ECO:0000259" key="9">
    <source>
        <dbReference type="PROSITE" id="PS50055"/>
    </source>
</evidence>
<reference evidence="11 12" key="1">
    <citation type="journal article" date="2017" name="Nat. Ecol. Evol.">
        <title>Scallop genome provides insights into evolution of bilaterian karyotype and development.</title>
        <authorList>
            <person name="Wang S."/>
            <person name="Zhang J."/>
            <person name="Jiao W."/>
            <person name="Li J."/>
            <person name="Xun X."/>
            <person name="Sun Y."/>
            <person name="Guo X."/>
            <person name="Huan P."/>
            <person name="Dong B."/>
            <person name="Zhang L."/>
            <person name="Hu X."/>
            <person name="Sun X."/>
            <person name="Wang J."/>
            <person name="Zhao C."/>
            <person name="Wang Y."/>
            <person name="Wang D."/>
            <person name="Huang X."/>
            <person name="Wang R."/>
            <person name="Lv J."/>
            <person name="Li Y."/>
            <person name="Zhang Z."/>
            <person name="Liu B."/>
            <person name="Lu W."/>
            <person name="Hui Y."/>
            <person name="Liang J."/>
            <person name="Zhou Z."/>
            <person name="Hou R."/>
            <person name="Li X."/>
            <person name="Liu Y."/>
            <person name="Li H."/>
            <person name="Ning X."/>
            <person name="Lin Y."/>
            <person name="Zhao L."/>
            <person name="Xing Q."/>
            <person name="Dou J."/>
            <person name="Li Y."/>
            <person name="Mao J."/>
            <person name="Guo H."/>
            <person name="Dou H."/>
            <person name="Li T."/>
            <person name="Mu C."/>
            <person name="Jiang W."/>
            <person name="Fu Q."/>
            <person name="Fu X."/>
            <person name="Miao Y."/>
            <person name="Liu J."/>
            <person name="Yu Q."/>
            <person name="Li R."/>
            <person name="Liao H."/>
            <person name="Li X."/>
            <person name="Kong Y."/>
            <person name="Jiang Z."/>
            <person name="Chourrout D."/>
            <person name="Li R."/>
            <person name="Bao Z."/>
        </authorList>
    </citation>
    <scope>NUCLEOTIDE SEQUENCE [LARGE SCALE GENOMIC DNA]</scope>
    <source>
        <strain evidence="11 12">PY_sf001</strain>
    </source>
</reference>
<dbReference type="EMBL" id="NEDP02001812">
    <property type="protein sequence ID" value="OWF52370.1"/>
    <property type="molecule type" value="Genomic_DNA"/>
</dbReference>
<name>A0A210QUF4_MIZYE</name>
<keyword evidence="12" id="KW-1185">Reference proteome</keyword>
<dbReference type="PANTHER" id="PTHR46198">
    <property type="entry name" value="PROTEIN-TYROSINE-PHOSPHATASE"/>
    <property type="match status" value="1"/>
</dbReference>
<dbReference type="EC" id="3.1.3.48" evidence="1"/>
<evidence type="ECO:0000313" key="11">
    <source>
        <dbReference type="EMBL" id="OWF52370.1"/>
    </source>
</evidence>
<dbReference type="InterPro" id="IPR003595">
    <property type="entry name" value="Tyr_Pase_cat"/>
</dbReference>
<evidence type="ECO:0000259" key="10">
    <source>
        <dbReference type="PROSITE" id="PS50056"/>
    </source>
</evidence>
<dbReference type="InterPro" id="IPR016130">
    <property type="entry name" value="Tyr_Pase_AS"/>
</dbReference>
<dbReference type="InterPro" id="IPR000387">
    <property type="entry name" value="Tyr_Pase_dom"/>
</dbReference>
<dbReference type="SUPFAM" id="SSF52799">
    <property type="entry name" value="(Phosphotyrosine protein) phosphatases II"/>
    <property type="match status" value="1"/>
</dbReference>
<accession>A0A210QUF4</accession>
<dbReference type="InterPro" id="IPR029021">
    <property type="entry name" value="Prot-tyrosine_phosphatase-like"/>
</dbReference>
<dbReference type="STRING" id="6573.A0A210QUF4"/>